<evidence type="ECO:0000313" key="3">
    <source>
        <dbReference type="Proteomes" id="UP000057737"/>
    </source>
</evidence>
<keyword evidence="3" id="KW-1185">Reference proteome</keyword>
<dbReference type="Proteomes" id="UP000057737">
    <property type="component" value="Unassembled WGS sequence"/>
</dbReference>
<reference evidence="2 3" key="1">
    <citation type="submission" date="2015-11" db="EMBL/GenBank/DDBJ databases">
        <title>Draft Genome Sequence of the Strain BR 10303 (Bradyrhizobium sp.) isolated from nodules of Centrolobium paraense.</title>
        <authorList>
            <person name="Zelli J.E."/>
            <person name="Simoes-Araujo J.L."/>
            <person name="Barauna A.C."/>
            <person name="Silva K."/>
        </authorList>
    </citation>
    <scope>NUCLEOTIDE SEQUENCE [LARGE SCALE GENOMIC DNA]</scope>
    <source>
        <strain evidence="2 3">BR 10303</strain>
    </source>
</reference>
<dbReference type="EMBL" id="LNCU01000102">
    <property type="protein sequence ID" value="KWV49314.1"/>
    <property type="molecule type" value="Genomic_DNA"/>
</dbReference>
<feature type="domain" description="DUF4340" evidence="1">
    <location>
        <begin position="89"/>
        <end position="173"/>
    </location>
</feature>
<gene>
    <name evidence="2" type="ORF">AS156_16400</name>
</gene>
<sequence>MEAALTAALPTAARWKTPLAIAVLLVLLLAVVVSGQWPELRSKLSSPPKGLLAIAPNEIDHVDIRSGADRVALRREADGWMIEGVEHAAPAELAAHVDTALKFLNVSKPSREISAAELGPESFAAFGLDPPAEVAVLEAGSAVVATVNFGAANPAVTSHYVRLGGAPTVYLMPRHVTEEWHLLLDMARRQQGKGSFATASRSADLLLSVSIAQVWAIEIVAGGKLTRFERDPKRAWFKHTGQHTHVAGSDAHVADPALAPVIDAAFRDFDATVVEAHVAPGDEAHLAQYGLALPTQIVLFYGRDSSTPLARLEFGAPADKLDRYARLAPDGAIITVAEFEPRRLNELLKVVGAGS</sequence>
<comment type="caution">
    <text evidence="2">The sequence shown here is derived from an EMBL/GenBank/DDBJ whole genome shotgun (WGS) entry which is preliminary data.</text>
</comment>
<evidence type="ECO:0000313" key="2">
    <source>
        <dbReference type="EMBL" id="KWV49314.1"/>
    </source>
</evidence>
<dbReference type="Pfam" id="PF14238">
    <property type="entry name" value="DUF4340"/>
    <property type="match status" value="1"/>
</dbReference>
<dbReference type="InterPro" id="IPR025641">
    <property type="entry name" value="DUF4340"/>
</dbReference>
<dbReference type="AlphaFoldDB" id="A0A109JI72"/>
<name>A0A109JI72_9BRAD</name>
<protein>
    <recommendedName>
        <fullName evidence="1">DUF4340 domain-containing protein</fullName>
    </recommendedName>
</protein>
<accession>A0A109JI72</accession>
<organism evidence="2 3">
    <name type="scientific">Bradyrhizobium macuxiense</name>
    <dbReference type="NCBI Taxonomy" id="1755647"/>
    <lineage>
        <taxon>Bacteria</taxon>
        <taxon>Pseudomonadati</taxon>
        <taxon>Pseudomonadota</taxon>
        <taxon>Alphaproteobacteria</taxon>
        <taxon>Hyphomicrobiales</taxon>
        <taxon>Nitrobacteraceae</taxon>
        <taxon>Bradyrhizobium</taxon>
    </lineage>
</organism>
<evidence type="ECO:0000259" key="1">
    <source>
        <dbReference type="Pfam" id="PF14238"/>
    </source>
</evidence>
<proteinExistence type="predicted"/>